<comment type="caution">
    <text evidence="1">The sequence shown here is derived from an EMBL/GenBank/DDBJ whole genome shotgun (WGS) entry which is preliminary data.</text>
</comment>
<reference evidence="1 2" key="1">
    <citation type="journal article" date="2019" name="Int. J. Syst. Evol. Microbiol.">
        <title>The Global Catalogue of Microorganisms (GCM) 10K type strain sequencing project: providing services to taxonomists for standard genome sequencing and annotation.</title>
        <authorList>
            <consortium name="The Broad Institute Genomics Platform"/>
            <consortium name="The Broad Institute Genome Sequencing Center for Infectious Disease"/>
            <person name="Wu L."/>
            <person name="Ma J."/>
        </authorList>
    </citation>
    <scope>NUCLEOTIDE SEQUENCE [LARGE SCALE GENOMIC DNA]</scope>
    <source>
        <strain evidence="1 2">JCM 6307</strain>
    </source>
</reference>
<keyword evidence="2" id="KW-1185">Reference proteome</keyword>
<gene>
    <name evidence="1" type="ORF">GCM10010406_48770</name>
</gene>
<name>A0ABN3MQ83_9ACTN</name>
<proteinExistence type="predicted"/>
<protein>
    <submittedName>
        <fullName evidence="1">Uncharacterized protein</fullName>
    </submittedName>
</protein>
<accession>A0ABN3MQ83</accession>
<dbReference type="Proteomes" id="UP001501358">
    <property type="component" value="Unassembled WGS sequence"/>
</dbReference>
<evidence type="ECO:0000313" key="2">
    <source>
        <dbReference type="Proteomes" id="UP001501358"/>
    </source>
</evidence>
<evidence type="ECO:0000313" key="1">
    <source>
        <dbReference type="EMBL" id="GAA2506401.1"/>
    </source>
</evidence>
<sequence length="61" mass="5923">MWTGIPEGRCATVAAVIGVGLPAAPAVAWEDICEGLLSRGLGTADDGVITAAPDSAGRGSA</sequence>
<dbReference type="EMBL" id="BAAATA010000040">
    <property type="protein sequence ID" value="GAA2506401.1"/>
    <property type="molecule type" value="Genomic_DNA"/>
</dbReference>
<organism evidence="1 2">
    <name type="scientific">Streptomyces thermolineatus</name>
    <dbReference type="NCBI Taxonomy" id="44033"/>
    <lineage>
        <taxon>Bacteria</taxon>
        <taxon>Bacillati</taxon>
        <taxon>Actinomycetota</taxon>
        <taxon>Actinomycetes</taxon>
        <taxon>Kitasatosporales</taxon>
        <taxon>Streptomycetaceae</taxon>
        <taxon>Streptomyces</taxon>
    </lineage>
</organism>